<dbReference type="Gene3D" id="2.40.50.140">
    <property type="entry name" value="Nucleic acid-binding proteins"/>
    <property type="match status" value="1"/>
</dbReference>
<dbReference type="InterPro" id="IPR012340">
    <property type="entry name" value="NA-bd_OB-fold"/>
</dbReference>
<dbReference type="AlphaFoldDB" id="A0AAW1IL98"/>
<sequence>MKGALFGDQIEGYKDAFVYNGVYEIANAPIKSCDPQWKTNQSDLDYQMSFGSNTVIQPVDSTSGPIQSAYKTLAKIPKVDSGEEKFDRCAWSCNLRRRELSESDHCTTT</sequence>
<comment type="caution">
    <text evidence="1">The sequence shown here is derived from an EMBL/GenBank/DDBJ whole genome shotgun (WGS) entry which is preliminary data.</text>
</comment>
<gene>
    <name evidence="1" type="ORF">RND81_09G117400</name>
</gene>
<evidence type="ECO:0000313" key="1">
    <source>
        <dbReference type="EMBL" id="KAK9690273.1"/>
    </source>
</evidence>
<keyword evidence="2" id="KW-1185">Reference proteome</keyword>
<evidence type="ECO:0000313" key="2">
    <source>
        <dbReference type="Proteomes" id="UP001443914"/>
    </source>
</evidence>
<dbReference type="EMBL" id="JBDFQZ010000009">
    <property type="protein sequence ID" value="KAK9690273.1"/>
    <property type="molecule type" value="Genomic_DNA"/>
</dbReference>
<reference evidence="1" key="1">
    <citation type="submission" date="2024-03" db="EMBL/GenBank/DDBJ databases">
        <title>WGS assembly of Saponaria officinalis var. Norfolk2.</title>
        <authorList>
            <person name="Jenkins J."/>
            <person name="Shu S."/>
            <person name="Grimwood J."/>
            <person name="Barry K."/>
            <person name="Goodstein D."/>
            <person name="Schmutz J."/>
            <person name="Leebens-Mack J."/>
            <person name="Osbourn A."/>
        </authorList>
    </citation>
    <scope>NUCLEOTIDE SEQUENCE [LARGE SCALE GENOMIC DNA]</scope>
    <source>
        <strain evidence="1">JIC</strain>
    </source>
</reference>
<dbReference type="Proteomes" id="UP001443914">
    <property type="component" value="Unassembled WGS sequence"/>
</dbReference>
<organism evidence="1 2">
    <name type="scientific">Saponaria officinalis</name>
    <name type="common">Common soapwort</name>
    <name type="synonym">Lychnis saponaria</name>
    <dbReference type="NCBI Taxonomy" id="3572"/>
    <lineage>
        <taxon>Eukaryota</taxon>
        <taxon>Viridiplantae</taxon>
        <taxon>Streptophyta</taxon>
        <taxon>Embryophyta</taxon>
        <taxon>Tracheophyta</taxon>
        <taxon>Spermatophyta</taxon>
        <taxon>Magnoliopsida</taxon>
        <taxon>eudicotyledons</taxon>
        <taxon>Gunneridae</taxon>
        <taxon>Pentapetalae</taxon>
        <taxon>Caryophyllales</taxon>
        <taxon>Caryophyllaceae</taxon>
        <taxon>Caryophylleae</taxon>
        <taxon>Saponaria</taxon>
    </lineage>
</organism>
<accession>A0AAW1IL98</accession>
<protein>
    <submittedName>
        <fullName evidence="1">Uncharacterized protein</fullName>
    </submittedName>
</protein>
<proteinExistence type="predicted"/>
<name>A0AAW1IL98_SAPOF</name>